<dbReference type="InterPro" id="IPR004276">
    <property type="entry name" value="GlycoTrans_28_N"/>
</dbReference>
<evidence type="ECO:0000256" key="8">
    <source>
        <dbReference type="ARBA" id="ARBA00023306"/>
    </source>
</evidence>
<evidence type="ECO:0000256" key="9">
    <source>
        <dbReference type="ARBA" id="ARBA00023316"/>
    </source>
</evidence>
<keyword evidence="8 10" id="KW-0131">Cell cycle</keyword>
<keyword evidence="3 10" id="KW-0328">Glycosyltransferase</keyword>
<proteinExistence type="inferred from homology"/>
<keyword evidence="9 10" id="KW-0961">Cell wall biogenesis/degradation</keyword>
<dbReference type="GO" id="GO:0005975">
    <property type="term" value="P:carbohydrate metabolic process"/>
    <property type="evidence" value="ECO:0007669"/>
    <property type="project" value="InterPro"/>
</dbReference>
<organism evidence="13 14">
    <name type="scientific">Candidatus Profftia tarda</name>
    <dbReference type="NCBI Taxonomy" id="1177216"/>
    <lineage>
        <taxon>Bacteria</taxon>
        <taxon>Pseudomonadati</taxon>
        <taxon>Pseudomonadota</taxon>
        <taxon>Gammaproteobacteria</taxon>
        <taxon>Enterobacterales</taxon>
        <taxon>Enterobacteriaceae</taxon>
        <taxon>Candidatus Profftia</taxon>
    </lineage>
</organism>
<dbReference type="EMBL" id="LR890047">
    <property type="protein sequence ID" value="CAD6508588.1"/>
    <property type="molecule type" value="Genomic_DNA"/>
</dbReference>
<feature type="binding site" evidence="10">
    <location>
        <position position="168"/>
    </location>
    <ligand>
        <name>UDP-N-acetyl-alpha-D-glucosamine</name>
        <dbReference type="ChEBI" id="CHEBI:57705"/>
    </ligand>
</feature>
<evidence type="ECO:0000256" key="6">
    <source>
        <dbReference type="ARBA" id="ARBA00022984"/>
    </source>
</evidence>
<dbReference type="NCBIfam" id="TIGR01133">
    <property type="entry name" value="murG"/>
    <property type="match status" value="1"/>
</dbReference>
<evidence type="ECO:0000313" key="14">
    <source>
        <dbReference type="Proteomes" id="UP000683585"/>
    </source>
</evidence>
<dbReference type="Pfam" id="PF04101">
    <property type="entry name" value="Glyco_tran_28_C"/>
    <property type="match status" value="1"/>
</dbReference>
<sequence length="368" mass="40086">MSSKIDCKKNKRLMVMAGGTGGHVFPGLAVAHCLQAKGWQVRWLGTADRMEAHLVPKNGIEIDFIQVSGFRGKGFKAHLKIPIKTLRAVKQAKLIIQSYQPDVVLGMGGYVSGPGGIAAWLSGIPIVLHEQNMVPGFTNLLLANLAKRVLQGFPSTFSSASCVGNPLRDNLFYIRTPQQRLAGRAGPMRILILGGSQGADILNQIMPKVAEKLGNKITLWHQVGCGALPKVLSYYDKSGQRYHKLSEFIDDISAAYEWADLVVCRSGALTVSEIAAVGLPALFVPFMHQDRQQYWNALPLERVGAAKIIEQSKFNVDSVISTLSGWNRQTLLEMAEKARSLAIEGSTERVAAVICEVANTSTASRQHI</sequence>
<feature type="binding site" evidence="10">
    <location>
        <position position="249"/>
    </location>
    <ligand>
        <name>UDP-N-acetyl-alpha-D-glucosamine</name>
        <dbReference type="ChEBI" id="CHEBI:57705"/>
    </ligand>
</feature>
<dbReference type="GO" id="GO:0008360">
    <property type="term" value="P:regulation of cell shape"/>
    <property type="evidence" value="ECO:0007669"/>
    <property type="project" value="UniProtKB-KW"/>
</dbReference>
<comment type="catalytic activity">
    <reaction evidence="10">
        <text>di-trans,octa-cis-undecaprenyl diphospho-N-acetyl-alpha-D-muramoyl-L-alanyl-D-glutamyl-meso-2,6-diaminopimeloyl-D-alanyl-D-alanine + UDP-N-acetyl-alpha-D-glucosamine = di-trans,octa-cis-undecaprenyl diphospho-[N-acetyl-alpha-D-glucosaminyl-(1-&gt;4)]-N-acetyl-alpha-D-muramoyl-L-alanyl-D-glutamyl-meso-2,6-diaminopimeloyl-D-alanyl-D-alanine + UDP + H(+)</text>
        <dbReference type="Rhea" id="RHEA:31227"/>
        <dbReference type="ChEBI" id="CHEBI:15378"/>
        <dbReference type="ChEBI" id="CHEBI:57705"/>
        <dbReference type="ChEBI" id="CHEBI:58223"/>
        <dbReference type="ChEBI" id="CHEBI:61387"/>
        <dbReference type="ChEBI" id="CHEBI:61388"/>
        <dbReference type="EC" id="2.4.1.227"/>
    </reaction>
</comment>
<feature type="binding site" evidence="10">
    <location>
        <begin position="268"/>
        <end position="273"/>
    </location>
    <ligand>
        <name>UDP-N-acetyl-alpha-D-glucosamine</name>
        <dbReference type="ChEBI" id="CHEBI:57705"/>
    </ligand>
</feature>
<keyword evidence="4 10" id="KW-0808">Transferase</keyword>
<dbReference type="AlphaFoldDB" id="A0A8E4F1H3"/>
<feature type="binding site" evidence="10">
    <location>
        <position position="293"/>
    </location>
    <ligand>
        <name>UDP-N-acetyl-alpha-D-glucosamine</name>
        <dbReference type="ChEBI" id="CHEBI:57705"/>
    </ligand>
</feature>
<gene>
    <name evidence="10 13" type="primary">murG</name>
    <name evidence="13" type="ORF">PROFFT_A_01750</name>
</gene>
<dbReference type="UniPathway" id="UPA00219"/>
<feature type="binding site" evidence="10">
    <location>
        <position position="196"/>
    </location>
    <ligand>
        <name>UDP-N-acetyl-alpha-D-glucosamine</name>
        <dbReference type="ChEBI" id="CHEBI:57705"/>
    </ligand>
</feature>
<dbReference type="HAMAP" id="MF_00033">
    <property type="entry name" value="MurG"/>
    <property type="match status" value="1"/>
</dbReference>
<comment type="pathway">
    <text evidence="10">Cell wall biogenesis; peptidoglycan biosynthesis.</text>
</comment>
<feature type="binding site" evidence="10">
    <location>
        <begin position="20"/>
        <end position="22"/>
    </location>
    <ligand>
        <name>UDP-N-acetyl-alpha-D-glucosamine</name>
        <dbReference type="ChEBI" id="CHEBI:57705"/>
    </ligand>
</feature>
<protein>
    <recommendedName>
        <fullName evidence="10">UDP-N-acetylglucosamine--N-acetylmuramyl-(pentapeptide) pyrophosphoryl-undecaprenol N-acetylglucosamine transferase</fullName>
        <ecNumber evidence="10">2.4.1.227</ecNumber>
    </recommendedName>
    <alternativeName>
        <fullName evidence="10">Undecaprenyl-PP-MurNAc-pentapeptide-UDPGlcNAc GlcNAc transferase</fullName>
    </alternativeName>
</protein>
<keyword evidence="14" id="KW-1185">Reference proteome</keyword>
<reference evidence="13" key="1">
    <citation type="submission" date="2020-10" db="EMBL/GenBank/DDBJ databases">
        <authorList>
            <person name="Szabo G."/>
        </authorList>
    </citation>
    <scope>NUCLEOTIDE SEQUENCE</scope>
    <source>
        <strain evidence="13">PROFFT</strain>
    </source>
</reference>
<keyword evidence="7 10" id="KW-0472">Membrane</keyword>
<evidence type="ECO:0000313" key="13">
    <source>
        <dbReference type="EMBL" id="CAD6508588.1"/>
    </source>
</evidence>
<comment type="similarity">
    <text evidence="10">Belongs to the glycosyltransferase 28 family. MurG subfamily.</text>
</comment>
<evidence type="ECO:0000256" key="2">
    <source>
        <dbReference type="ARBA" id="ARBA00022618"/>
    </source>
</evidence>
<dbReference type="KEGG" id="ptf:PROFFT_A_01750"/>
<dbReference type="PANTHER" id="PTHR21015:SF22">
    <property type="entry name" value="GLYCOSYLTRANSFERASE"/>
    <property type="match status" value="1"/>
</dbReference>
<evidence type="ECO:0000259" key="12">
    <source>
        <dbReference type="Pfam" id="PF04101"/>
    </source>
</evidence>
<feature type="domain" description="Glycosyl transferase family 28 C-terminal" evidence="12">
    <location>
        <begin position="190"/>
        <end position="338"/>
    </location>
</feature>
<feature type="domain" description="Glycosyltransferase family 28 N-terminal" evidence="11">
    <location>
        <begin position="14"/>
        <end position="150"/>
    </location>
</feature>
<dbReference type="CDD" id="cd03785">
    <property type="entry name" value="GT28_MurG"/>
    <property type="match status" value="1"/>
</dbReference>
<evidence type="ECO:0000256" key="4">
    <source>
        <dbReference type="ARBA" id="ARBA00022679"/>
    </source>
</evidence>
<evidence type="ECO:0000256" key="10">
    <source>
        <dbReference type="HAMAP-Rule" id="MF_00033"/>
    </source>
</evidence>
<dbReference type="GO" id="GO:0005886">
    <property type="term" value="C:plasma membrane"/>
    <property type="evidence" value="ECO:0007669"/>
    <property type="project" value="UniProtKB-SubCell"/>
</dbReference>
<evidence type="ECO:0000256" key="5">
    <source>
        <dbReference type="ARBA" id="ARBA00022960"/>
    </source>
</evidence>
<comment type="function">
    <text evidence="10">Cell wall formation. Catalyzes the transfer of a GlcNAc subunit on undecaprenyl-pyrophosphoryl-MurNAc-pentapeptide (lipid intermediate I) to form undecaprenyl-pyrophosphoryl-MurNAc-(pentapeptide)GlcNAc (lipid intermediate II).</text>
</comment>
<dbReference type="GO" id="GO:0071555">
    <property type="term" value="P:cell wall organization"/>
    <property type="evidence" value="ECO:0007669"/>
    <property type="project" value="UniProtKB-KW"/>
</dbReference>
<dbReference type="Pfam" id="PF03033">
    <property type="entry name" value="Glyco_transf_28"/>
    <property type="match status" value="1"/>
</dbReference>
<dbReference type="Proteomes" id="UP000683585">
    <property type="component" value="Chromosome"/>
</dbReference>
<dbReference type="GO" id="GO:0051301">
    <property type="term" value="P:cell division"/>
    <property type="evidence" value="ECO:0007669"/>
    <property type="project" value="UniProtKB-KW"/>
</dbReference>
<accession>A0A8E4F1H3</accession>
<dbReference type="InterPro" id="IPR007235">
    <property type="entry name" value="Glyco_trans_28_C"/>
</dbReference>
<dbReference type="PANTHER" id="PTHR21015">
    <property type="entry name" value="UDP-N-ACETYLGLUCOSAMINE--N-ACETYLMURAMYL-(PENTAPEPTIDE) PYROPHOSPHORYL-UNDECAPRENOL N-ACETYLGLUCOSAMINE TRANSFERASE 1"/>
    <property type="match status" value="1"/>
</dbReference>
<keyword evidence="2 10" id="KW-0132">Cell division</keyword>
<dbReference type="GO" id="GO:0009252">
    <property type="term" value="P:peptidoglycan biosynthetic process"/>
    <property type="evidence" value="ECO:0007669"/>
    <property type="project" value="UniProtKB-UniRule"/>
</dbReference>
<keyword evidence="1 10" id="KW-1003">Cell membrane</keyword>
<evidence type="ECO:0000259" key="11">
    <source>
        <dbReference type="Pfam" id="PF03033"/>
    </source>
</evidence>
<dbReference type="GO" id="GO:0050511">
    <property type="term" value="F:undecaprenyldiphospho-muramoylpentapeptide beta-N-acetylglucosaminyltransferase activity"/>
    <property type="evidence" value="ECO:0007669"/>
    <property type="project" value="UniProtKB-UniRule"/>
</dbReference>
<name>A0A8E4F1H3_9ENTR</name>
<keyword evidence="6 10" id="KW-0573">Peptidoglycan synthesis</keyword>
<comment type="subcellular location">
    <subcellularLocation>
        <location evidence="10">Cell membrane</location>
        <topology evidence="10">Peripheral membrane protein</topology>
        <orientation evidence="10">Cytoplasmic side</orientation>
    </subcellularLocation>
</comment>
<dbReference type="EC" id="2.4.1.227" evidence="10"/>
<evidence type="ECO:0000256" key="7">
    <source>
        <dbReference type="ARBA" id="ARBA00023136"/>
    </source>
</evidence>
<evidence type="ECO:0000256" key="3">
    <source>
        <dbReference type="ARBA" id="ARBA00022676"/>
    </source>
</evidence>
<feature type="binding site" evidence="10">
    <location>
        <position position="132"/>
    </location>
    <ligand>
        <name>UDP-N-acetyl-alpha-D-glucosamine</name>
        <dbReference type="ChEBI" id="CHEBI:57705"/>
    </ligand>
</feature>
<keyword evidence="5 10" id="KW-0133">Cell shape</keyword>
<evidence type="ECO:0000256" key="1">
    <source>
        <dbReference type="ARBA" id="ARBA00022475"/>
    </source>
</evidence>
<dbReference type="InterPro" id="IPR006009">
    <property type="entry name" value="GlcNAc_MurG"/>
</dbReference>